<comment type="similarity">
    <text evidence="2">Belongs to the ABC transporter superfamily.</text>
</comment>
<keyword evidence="5" id="KW-0547">Nucleotide-binding</keyword>
<dbReference type="InterPro" id="IPR003339">
    <property type="entry name" value="ABC/ECF_trnsptr_transmembrane"/>
</dbReference>
<dbReference type="InterPro" id="IPR027417">
    <property type="entry name" value="P-loop_NTPase"/>
</dbReference>
<proteinExistence type="inferred from homology"/>
<feature type="transmembrane region" description="Helical" evidence="9">
    <location>
        <begin position="383"/>
        <end position="407"/>
    </location>
</feature>
<evidence type="ECO:0000256" key="8">
    <source>
        <dbReference type="ARBA" id="ARBA00023136"/>
    </source>
</evidence>
<keyword evidence="12" id="KW-1185">Reference proteome</keyword>
<keyword evidence="6 11" id="KW-0067">ATP-binding</keyword>
<keyword evidence="3" id="KW-0813">Transport</keyword>
<evidence type="ECO:0000259" key="10">
    <source>
        <dbReference type="PROSITE" id="PS50893"/>
    </source>
</evidence>
<dbReference type="InterPro" id="IPR003439">
    <property type="entry name" value="ABC_transporter-like_ATP-bd"/>
</dbReference>
<name>A0ABV8SLT5_9BACL</name>
<dbReference type="InterPro" id="IPR003593">
    <property type="entry name" value="AAA+_ATPase"/>
</dbReference>
<dbReference type="Pfam" id="PF00005">
    <property type="entry name" value="ABC_tran"/>
    <property type="match status" value="1"/>
</dbReference>
<dbReference type="RefSeq" id="WP_204603068.1">
    <property type="nucleotide sequence ID" value="NZ_JBHSED010000074.1"/>
</dbReference>
<feature type="transmembrane region" description="Helical" evidence="9">
    <location>
        <begin position="551"/>
        <end position="568"/>
    </location>
</feature>
<evidence type="ECO:0000256" key="6">
    <source>
        <dbReference type="ARBA" id="ARBA00022840"/>
    </source>
</evidence>
<dbReference type="PANTHER" id="PTHR43553">
    <property type="entry name" value="HEAVY METAL TRANSPORTER"/>
    <property type="match status" value="1"/>
</dbReference>
<keyword evidence="8 9" id="KW-0472">Membrane</keyword>
<keyword evidence="4 9" id="KW-0812">Transmembrane</keyword>
<keyword evidence="7 9" id="KW-1133">Transmembrane helix</keyword>
<evidence type="ECO:0000256" key="9">
    <source>
        <dbReference type="SAM" id="Phobius"/>
    </source>
</evidence>
<dbReference type="InterPro" id="IPR050095">
    <property type="entry name" value="ECF_ABC_transporter_ATP-bd"/>
</dbReference>
<accession>A0ABV8SLT5</accession>
<evidence type="ECO:0000256" key="3">
    <source>
        <dbReference type="ARBA" id="ARBA00022448"/>
    </source>
</evidence>
<evidence type="ECO:0000256" key="7">
    <source>
        <dbReference type="ARBA" id="ARBA00022989"/>
    </source>
</evidence>
<comment type="caution">
    <text evidence="11">The sequence shown here is derived from an EMBL/GenBank/DDBJ whole genome shotgun (WGS) entry which is preliminary data.</text>
</comment>
<feature type="transmembrane region" description="Helical" evidence="9">
    <location>
        <begin position="358"/>
        <end position="376"/>
    </location>
</feature>
<feature type="transmembrane region" description="Helical" evidence="9">
    <location>
        <begin position="419"/>
        <end position="441"/>
    </location>
</feature>
<dbReference type="GO" id="GO:0005524">
    <property type="term" value="F:ATP binding"/>
    <property type="evidence" value="ECO:0007669"/>
    <property type="project" value="UniProtKB-KW"/>
</dbReference>
<sequence length="570" mass="63524">MMKRPEENANSDAGVPLRLDGIKWRHGEEGEQAFRTGGLVLQPGKIVVLMGVNGAGKSTLLEKIAGLRPPEGLQVSFGPDALWRPKRWRRSRVRLNERALLHYSYASQAPEDALFARSVGEELDYSLRPYRLNAKQKEERRKAALESAGWESAEWLMRDPYPMSGGERRRTALAATFAAPASWYLLDEPTAGLDGAGHRTLSRQLTKLREEGRGIILISHDSDWALPLADEALLLDASGTLRRCSREHLVRCPEWLEDIGLRVPLWIRTVHRLWRNGVPMEGLWKPRDAAASWTGEPLSTNEDRTGRPAAKQFRSNLAKKREEETKGHRLGGFDPRSIWLAYALVSFGLFVLKDWMGLLLGATVVAALLIAGNVSLLRWRGVIVNYAIFSVIATVLFAAGAGSGWAARGEAFLDTIMPFARTMQILLLGLAIPLVMSPLSLRKALEQVATIRGRVPGWAQRAILTVTLIMRFVPVLLELWERFVKIFLARGKSVSRNPAALSRRLRDVAIPFLLALFRLGDEVALALESRGVGGRDSVVLPVRSRWRKRDYAMAGGGLLLVIALWSFAHR</sequence>
<evidence type="ECO:0000313" key="11">
    <source>
        <dbReference type="EMBL" id="MFC4307334.1"/>
    </source>
</evidence>
<reference evidence="12" key="1">
    <citation type="journal article" date="2019" name="Int. J. Syst. Evol. Microbiol.">
        <title>The Global Catalogue of Microorganisms (GCM) 10K type strain sequencing project: providing services to taxonomists for standard genome sequencing and annotation.</title>
        <authorList>
            <consortium name="The Broad Institute Genomics Platform"/>
            <consortium name="The Broad Institute Genome Sequencing Center for Infectious Disease"/>
            <person name="Wu L."/>
            <person name="Ma J."/>
        </authorList>
    </citation>
    <scope>NUCLEOTIDE SEQUENCE [LARGE SCALE GENOMIC DNA]</scope>
    <source>
        <strain evidence="12">CGMCC 4.1641</strain>
    </source>
</reference>
<evidence type="ECO:0000256" key="2">
    <source>
        <dbReference type="ARBA" id="ARBA00005417"/>
    </source>
</evidence>
<protein>
    <submittedName>
        <fullName evidence="11">ATP-binding cassette domain-containing protein</fullName>
    </submittedName>
</protein>
<gene>
    <name evidence="11" type="ORF">ACFO1S_28305</name>
</gene>
<comment type="subcellular location">
    <subcellularLocation>
        <location evidence="1">Membrane</location>
        <topology evidence="1">Multi-pass membrane protein</topology>
    </subcellularLocation>
</comment>
<dbReference type="SMART" id="SM00382">
    <property type="entry name" value="AAA"/>
    <property type="match status" value="1"/>
</dbReference>
<dbReference type="EMBL" id="JBHSED010000074">
    <property type="protein sequence ID" value="MFC4307334.1"/>
    <property type="molecule type" value="Genomic_DNA"/>
</dbReference>
<dbReference type="PROSITE" id="PS50893">
    <property type="entry name" value="ABC_TRANSPORTER_2"/>
    <property type="match status" value="1"/>
</dbReference>
<dbReference type="Proteomes" id="UP001595755">
    <property type="component" value="Unassembled WGS sequence"/>
</dbReference>
<organism evidence="11 12">
    <name type="scientific">Cohnella boryungensis</name>
    <dbReference type="NCBI Taxonomy" id="768479"/>
    <lineage>
        <taxon>Bacteria</taxon>
        <taxon>Bacillati</taxon>
        <taxon>Bacillota</taxon>
        <taxon>Bacilli</taxon>
        <taxon>Bacillales</taxon>
        <taxon>Paenibacillaceae</taxon>
        <taxon>Cohnella</taxon>
    </lineage>
</organism>
<evidence type="ECO:0000256" key="1">
    <source>
        <dbReference type="ARBA" id="ARBA00004141"/>
    </source>
</evidence>
<dbReference type="SUPFAM" id="SSF52540">
    <property type="entry name" value="P-loop containing nucleoside triphosphate hydrolases"/>
    <property type="match status" value="1"/>
</dbReference>
<evidence type="ECO:0000256" key="4">
    <source>
        <dbReference type="ARBA" id="ARBA00022692"/>
    </source>
</evidence>
<evidence type="ECO:0000256" key="5">
    <source>
        <dbReference type="ARBA" id="ARBA00022741"/>
    </source>
</evidence>
<feature type="domain" description="ABC transporter" evidence="10">
    <location>
        <begin position="17"/>
        <end position="262"/>
    </location>
</feature>
<evidence type="ECO:0000313" key="12">
    <source>
        <dbReference type="Proteomes" id="UP001595755"/>
    </source>
</evidence>
<dbReference type="Gene3D" id="3.40.50.300">
    <property type="entry name" value="P-loop containing nucleotide triphosphate hydrolases"/>
    <property type="match status" value="1"/>
</dbReference>
<dbReference type="CDD" id="cd16914">
    <property type="entry name" value="EcfT"/>
    <property type="match status" value="1"/>
</dbReference>